<dbReference type="InterPro" id="IPR052070">
    <property type="entry name" value="ESCRT-I_UEV_domain"/>
</dbReference>
<evidence type="ECO:0000256" key="1">
    <source>
        <dbReference type="ARBA" id="ARBA00004177"/>
    </source>
</evidence>
<dbReference type="Pfam" id="PF05743">
    <property type="entry name" value="UEV"/>
    <property type="match status" value="1"/>
</dbReference>
<comment type="subcellular location">
    <subcellularLocation>
        <location evidence="1">Endosome</location>
    </subcellularLocation>
</comment>
<proteinExistence type="inferred from homology"/>
<evidence type="ECO:0000313" key="11">
    <source>
        <dbReference type="EMBL" id="WOK92849.1"/>
    </source>
</evidence>
<reference evidence="11 12" key="1">
    <citation type="submission" date="2023-10" db="EMBL/GenBank/DDBJ databases">
        <title>Chromosome-scale genome assembly provides insights into flower coloration mechanisms of Canna indica.</title>
        <authorList>
            <person name="Li C."/>
        </authorList>
    </citation>
    <scope>NUCLEOTIDE SEQUENCE [LARGE SCALE GENOMIC DNA]</scope>
    <source>
        <tissue evidence="11">Flower</tissue>
    </source>
</reference>
<evidence type="ECO:0000256" key="6">
    <source>
        <dbReference type="ARBA" id="ARBA00023054"/>
    </source>
</evidence>
<keyword evidence="3 7" id="KW-0813">Transport</keyword>
<gene>
    <name evidence="11" type="ORF">Cni_G01541</name>
</gene>
<evidence type="ECO:0000256" key="5">
    <source>
        <dbReference type="ARBA" id="ARBA00022927"/>
    </source>
</evidence>
<keyword evidence="5 7" id="KW-0653">Protein transport</keyword>
<dbReference type="InterPro" id="IPR008883">
    <property type="entry name" value="UEV_N"/>
</dbReference>
<comment type="similarity">
    <text evidence="2">Belongs to the ubiquitin-conjugating enzyme family. UEV subfamily.</text>
</comment>
<dbReference type="SUPFAM" id="SSF140111">
    <property type="entry name" value="Endosomal sorting complex assembly domain"/>
    <property type="match status" value="1"/>
</dbReference>
<feature type="region of interest" description="Disordered" evidence="8">
    <location>
        <begin position="167"/>
        <end position="226"/>
    </location>
</feature>
<dbReference type="Gene3D" id="6.10.140.820">
    <property type="match status" value="1"/>
</dbReference>
<dbReference type="GO" id="GO:0015031">
    <property type="term" value="P:protein transport"/>
    <property type="evidence" value="ECO:0007669"/>
    <property type="project" value="UniProtKB-UniRule"/>
</dbReference>
<feature type="compositionally biased region" description="Pro residues" evidence="8">
    <location>
        <begin position="168"/>
        <end position="178"/>
    </location>
</feature>
<evidence type="ECO:0000313" key="12">
    <source>
        <dbReference type="Proteomes" id="UP001327560"/>
    </source>
</evidence>
<dbReference type="GO" id="GO:0043130">
    <property type="term" value="F:ubiquitin binding"/>
    <property type="evidence" value="ECO:0007669"/>
    <property type="project" value="TreeGrafter"/>
</dbReference>
<dbReference type="GO" id="GO:0000813">
    <property type="term" value="C:ESCRT I complex"/>
    <property type="evidence" value="ECO:0007669"/>
    <property type="project" value="TreeGrafter"/>
</dbReference>
<evidence type="ECO:0000259" key="10">
    <source>
        <dbReference type="PROSITE" id="PS51322"/>
    </source>
</evidence>
<evidence type="ECO:0000256" key="2">
    <source>
        <dbReference type="ARBA" id="ARBA00009594"/>
    </source>
</evidence>
<keyword evidence="4" id="KW-0967">Endosome</keyword>
<feature type="domain" description="UEV" evidence="10">
    <location>
        <begin position="19"/>
        <end position="166"/>
    </location>
</feature>
<evidence type="ECO:0008006" key="13">
    <source>
        <dbReference type="Google" id="ProtNLM"/>
    </source>
</evidence>
<name>A0AAQ3JPQ1_9LILI</name>
<sequence>MDRPSAPDAQYVLQFLSTALLQRGPAALPYAENTKWHIRQHLMALVEAFPSLRLRTATFTHDDGRSAHLLQAEGTFPIVYRGATYNLPVAIWLLEPYPRSPPAVFLTPTRDMVVKPGHPLVDPSGLLRATAVPYLATWVFPASNLVNLVRSLSHLFGLDPPLYSRPAAAPPNRPPSNPYPVSSSSTSSSSNLSPRPARMYSSLPPPSGSRYPPSPQTQEPMRPTEDPEVFRHDVIVKIMEKVHRDAANLRRAQEAEMEPLLAIQAELRNRGEELKLGVREMIEEKEGLEQLLQVVLMNTDVLEGWTRETEDSRRSGDVIDVDDVFEPADALSRQMLECTAEDLSVEDTIYSLDKAVQEGAITFDSYLKSVRGLCRDQFFHRATLAKVRAVQLQAQVTRMASRVSLYAS</sequence>
<dbReference type="PANTHER" id="PTHR23306:SF3">
    <property type="entry name" value="TUMOR SUPPRESSOR PROTEIN 101"/>
    <property type="match status" value="1"/>
</dbReference>
<feature type="compositionally biased region" description="Pro residues" evidence="8">
    <location>
        <begin position="203"/>
        <end position="215"/>
    </location>
</feature>
<evidence type="ECO:0000256" key="3">
    <source>
        <dbReference type="ARBA" id="ARBA00022448"/>
    </source>
</evidence>
<dbReference type="AlphaFoldDB" id="A0AAQ3JPQ1"/>
<evidence type="ECO:0000259" key="9">
    <source>
        <dbReference type="PROSITE" id="PS51312"/>
    </source>
</evidence>
<accession>A0AAQ3JPQ1</accession>
<dbReference type="CDD" id="cd11685">
    <property type="entry name" value="UEV_TSG101-like"/>
    <property type="match status" value="1"/>
</dbReference>
<dbReference type="PROSITE" id="PS51322">
    <property type="entry name" value="UEV"/>
    <property type="match status" value="1"/>
</dbReference>
<dbReference type="GO" id="GO:0008333">
    <property type="term" value="P:endosome to lysosome transport"/>
    <property type="evidence" value="ECO:0007669"/>
    <property type="project" value="TreeGrafter"/>
</dbReference>
<feature type="compositionally biased region" description="Low complexity" evidence="8">
    <location>
        <begin position="179"/>
        <end position="202"/>
    </location>
</feature>
<dbReference type="InterPro" id="IPR017916">
    <property type="entry name" value="SB_dom"/>
</dbReference>
<dbReference type="PROSITE" id="PS51312">
    <property type="entry name" value="SB"/>
    <property type="match status" value="1"/>
</dbReference>
<dbReference type="EMBL" id="CP136890">
    <property type="protein sequence ID" value="WOK92849.1"/>
    <property type="molecule type" value="Genomic_DNA"/>
</dbReference>
<keyword evidence="12" id="KW-1185">Reference proteome</keyword>
<dbReference type="Gene3D" id="3.10.110.10">
    <property type="entry name" value="Ubiquitin Conjugating Enzyme"/>
    <property type="match status" value="1"/>
</dbReference>
<dbReference type="SUPFAM" id="SSF54495">
    <property type="entry name" value="UBC-like"/>
    <property type="match status" value="1"/>
</dbReference>
<dbReference type="Pfam" id="PF09454">
    <property type="entry name" value="Vps23_core"/>
    <property type="match status" value="1"/>
</dbReference>
<organism evidence="11 12">
    <name type="scientific">Canna indica</name>
    <name type="common">Indian-shot</name>
    <dbReference type="NCBI Taxonomy" id="4628"/>
    <lineage>
        <taxon>Eukaryota</taxon>
        <taxon>Viridiplantae</taxon>
        <taxon>Streptophyta</taxon>
        <taxon>Embryophyta</taxon>
        <taxon>Tracheophyta</taxon>
        <taxon>Spermatophyta</taxon>
        <taxon>Magnoliopsida</taxon>
        <taxon>Liliopsida</taxon>
        <taxon>Zingiberales</taxon>
        <taxon>Cannaceae</taxon>
        <taxon>Canna</taxon>
    </lineage>
</organism>
<dbReference type="PANTHER" id="PTHR23306">
    <property type="entry name" value="TUMOR SUSCEPTIBILITY GENE 101 PROTEIN-RELATED"/>
    <property type="match status" value="1"/>
</dbReference>
<evidence type="ECO:0000256" key="4">
    <source>
        <dbReference type="ARBA" id="ARBA00022753"/>
    </source>
</evidence>
<feature type="domain" description="SB" evidence="9">
    <location>
        <begin position="329"/>
        <end position="397"/>
    </location>
</feature>
<protein>
    <recommendedName>
        <fullName evidence="13">Protein ELC-like</fullName>
    </recommendedName>
</protein>
<dbReference type="Proteomes" id="UP001327560">
    <property type="component" value="Chromosome 1"/>
</dbReference>
<dbReference type="InterPro" id="IPR016135">
    <property type="entry name" value="UBQ-conjugating_enzyme/RWD"/>
</dbReference>
<evidence type="ECO:0000256" key="7">
    <source>
        <dbReference type="PROSITE-ProRule" id="PRU00644"/>
    </source>
</evidence>
<evidence type="ECO:0000256" key="8">
    <source>
        <dbReference type="SAM" id="MobiDB-lite"/>
    </source>
</evidence>
<keyword evidence="6" id="KW-0175">Coiled coil</keyword>
<dbReference type="InterPro" id="IPR037202">
    <property type="entry name" value="ESCRT_assembly_dom"/>
</dbReference>